<dbReference type="AlphaFoldDB" id="W6QJ60"/>
<accession>W6QJ60</accession>
<evidence type="ECO:0000313" key="1">
    <source>
        <dbReference type="EMBL" id="CDM36828.1"/>
    </source>
</evidence>
<dbReference type="EMBL" id="HG792019">
    <property type="protein sequence ID" value="CDM36828.1"/>
    <property type="molecule type" value="Genomic_DNA"/>
</dbReference>
<gene>
    <name evidence="1" type="ORF">PROQFM164_S05g000661</name>
</gene>
<protein>
    <submittedName>
        <fullName evidence="1">Uncharacterized protein</fullName>
    </submittedName>
</protein>
<keyword evidence="2" id="KW-1185">Reference proteome</keyword>
<evidence type="ECO:0000313" key="2">
    <source>
        <dbReference type="Proteomes" id="UP000030686"/>
    </source>
</evidence>
<name>W6QJ60_PENRF</name>
<dbReference type="Proteomes" id="UP000030686">
    <property type="component" value="Unassembled WGS sequence"/>
</dbReference>
<organism evidence="1 2">
    <name type="scientific">Penicillium roqueforti (strain FM164)</name>
    <dbReference type="NCBI Taxonomy" id="1365484"/>
    <lineage>
        <taxon>Eukaryota</taxon>
        <taxon>Fungi</taxon>
        <taxon>Dikarya</taxon>
        <taxon>Ascomycota</taxon>
        <taxon>Pezizomycotina</taxon>
        <taxon>Eurotiomycetes</taxon>
        <taxon>Eurotiomycetidae</taxon>
        <taxon>Eurotiales</taxon>
        <taxon>Aspergillaceae</taxon>
        <taxon>Penicillium</taxon>
    </lineage>
</organism>
<reference evidence="1" key="1">
    <citation type="journal article" date="2014" name="Nat. Commun.">
        <title>Multiple recent horizontal transfers of a large genomic region in cheese making fungi.</title>
        <authorList>
            <person name="Cheeseman K."/>
            <person name="Ropars J."/>
            <person name="Renault P."/>
            <person name="Dupont J."/>
            <person name="Gouzy J."/>
            <person name="Branca A."/>
            <person name="Abraham A.L."/>
            <person name="Ceppi M."/>
            <person name="Conseiller E."/>
            <person name="Debuchy R."/>
            <person name="Malagnac F."/>
            <person name="Goarin A."/>
            <person name="Silar P."/>
            <person name="Lacoste S."/>
            <person name="Sallet E."/>
            <person name="Bensimon A."/>
            <person name="Giraud T."/>
            <person name="Brygoo Y."/>
        </authorList>
    </citation>
    <scope>NUCLEOTIDE SEQUENCE [LARGE SCALE GENOMIC DNA]</scope>
    <source>
        <strain evidence="1">FM164</strain>
    </source>
</reference>
<sequence>MILHWVEPRVESVNECASVAELFLLGSSTVEPAPTGHFTIGKAKNTYWH</sequence>
<proteinExistence type="predicted"/>